<evidence type="ECO:0000313" key="3">
    <source>
        <dbReference type="Proteomes" id="UP001244341"/>
    </source>
</evidence>
<feature type="compositionally biased region" description="Low complexity" evidence="1">
    <location>
        <begin position="12"/>
        <end position="26"/>
    </location>
</feature>
<reference evidence="2 3" key="1">
    <citation type="submission" date="2023-05" db="EMBL/GenBank/DDBJ databases">
        <title>A 100% complete, gapless, phased diploid assembly of the Scenedesmus obliquus UTEX 3031 genome.</title>
        <authorList>
            <person name="Biondi T.C."/>
            <person name="Hanschen E.R."/>
            <person name="Kwon T."/>
            <person name="Eng W."/>
            <person name="Kruse C.P.S."/>
            <person name="Koehler S.I."/>
            <person name="Kunde Y."/>
            <person name="Gleasner C.D."/>
            <person name="You Mak K.T."/>
            <person name="Polle J."/>
            <person name="Hovde B.T."/>
            <person name="Starkenburg S.R."/>
        </authorList>
    </citation>
    <scope>NUCLEOTIDE SEQUENCE [LARGE SCALE GENOMIC DNA]</scope>
    <source>
        <strain evidence="2 3">DOE0152z</strain>
    </source>
</reference>
<organism evidence="2 3">
    <name type="scientific">Tetradesmus obliquus</name>
    <name type="common">Green alga</name>
    <name type="synonym">Acutodesmus obliquus</name>
    <dbReference type="NCBI Taxonomy" id="3088"/>
    <lineage>
        <taxon>Eukaryota</taxon>
        <taxon>Viridiplantae</taxon>
        <taxon>Chlorophyta</taxon>
        <taxon>core chlorophytes</taxon>
        <taxon>Chlorophyceae</taxon>
        <taxon>CS clade</taxon>
        <taxon>Sphaeropleales</taxon>
        <taxon>Scenedesmaceae</taxon>
        <taxon>Tetradesmus</taxon>
    </lineage>
</organism>
<proteinExistence type="predicted"/>
<dbReference type="PANTHER" id="PTHR35716:SF6">
    <property type="entry name" value="DUF4864 DOMAIN-CONTAINING PROTEIN"/>
    <property type="match status" value="1"/>
</dbReference>
<protein>
    <submittedName>
        <fullName evidence="2">Uncharacterized protein</fullName>
    </submittedName>
</protein>
<feature type="compositionally biased region" description="Basic and acidic residues" evidence="1">
    <location>
        <begin position="1"/>
        <end position="11"/>
    </location>
</feature>
<feature type="region of interest" description="Disordered" evidence="1">
    <location>
        <begin position="257"/>
        <end position="279"/>
    </location>
</feature>
<name>A0ABY8UBK0_TETOB</name>
<gene>
    <name evidence="2" type="ORF">OEZ85_003527</name>
</gene>
<dbReference type="InterPro" id="IPR032347">
    <property type="entry name" value="DUF4864"/>
</dbReference>
<evidence type="ECO:0000256" key="1">
    <source>
        <dbReference type="SAM" id="MobiDB-lite"/>
    </source>
</evidence>
<feature type="compositionally biased region" description="Low complexity" evidence="1">
    <location>
        <begin position="264"/>
        <end position="275"/>
    </location>
</feature>
<dbReference type="Proteomes" id="UP001244341">
    <property type="component" value="Chromosome 10b"/>
</dbReference>
<accession>A0ABY8UBK0</accession>
<evidence type="ECO:0000313" key="2">
    <source>
        <dbReference type="EMBL" id="WIA18849.1"/>
    </source>
</evidence>
<sequence>MADHPQQHHVEQQPLQQRKQQQPDPAAALRRVLEVVRSGQLDPLLEFCPDEVIDKLLALRKETGSTEQVHFEDIVRASSDGVGTPFLDTYSLRNLVMAAPSSVQLLSAMHISPDKYLQRCAIVAPSGEECVLTFSAALQEVQECQYRGPPLLSKKWMLQGVSGECNSDELPSHPSPSFPPEAVVEAQLAALREGRVASVFAHASPENKASTGPVEKFAAMLNTNPLYSPLMRHATAETVQRLQPSETTYMEVIRITPAAPQTDGAASGTSSNASGKRGSSKQQQQALIFMWILSRQSENSAWSNCWMTDAVRPMSSIPAEFTR</sequence>
<feature type="region of interest" description="Disordered" evidence="1">
    <location>
        <begin position="1"/>
        <end position="26"/>
    </location>
</feature>
<keyword evidence="3" id="KW-1185">Reference proteome</keyword>
<dbReference type="EMBL" id="CP126217">
    <property type="protein sequence ID" value="WIA18849.1"/>
    <property type="molecule type" value="Genomic_DNA"/>
</dbReference>
<dbReference type="PANTHER" id="PTHR35716">
    <property type="entry name" value="OS05G0574700 PROTEIN-RELATED"/>
    <property type="match status" value="1"/>
</dbReference>
<dbReference type="Pfam" id="PF16156">
    <property type="entry name" value="DUF4864"/>
    <property type="match status" value="1"/>
</dbReference>